<evidence type="ECO:0000256" key="1">
    <source>
        <dbReference type="SAM" id="MobiDB-lite"/>
    </source>
</evidence>
<dbReference type="OMA" id="WASKCIH"/>
<reference evidence="2 3" key="1">
    <citation type="journal article" date="2015" name="PLoS Pathog.">
        <title>Leptomonas seymouri: Adaptations to the Dixenous Life Cycle Analyzed by Genome Sequencing, Transcriptome Profiling and Co-infection with Leishmania donovani.</title>
        <authorList>
            <person name="Kraeva N."/>
            <person name="Butenko A."/>
            <person name="Hlavacova J."/>
            <person name="Kostygov A."/>
            <person name="Myskova J."/>
            <person name="Grybchuk D."/>
            <person name="Lestinova T."/>
            <person name="Votypka J."/>
            <person name="Volf P."/>
            <person name="Opperdoes F."/>
            <person name="Flegontov P."/>
            <person name="Lukes J."/>
            <person name="Yurchenko V."/>
        </authorList>
    </citation>
    <scope>NUCLEOTIDE SEQUENCE [LARGE SCALE GENOMIC DNA]</scope>
    <source>
        <strain evidence="2 3">ATCC 30220</strain>
    </source>
</reference>
<gene>
    <name evidence="2" type="ORF">ABL78_3536</name>
</gene>
<dbReference type="EMBL" id="LJSK01000091">
    <property type="protein sequence ID" value="KPI87348.1"/>
    <property type="molecule type" value="Genomic_DNA"/>
</dbReference>
<protein>
    <submittedName>
        <fullName evidence="2">Uncharacterized protein</fullName>
    </submittedName>
</protein>
<evidence type="ECO:0000313" key="3">
    <source>
        <dbReference type="Proteomes" id="UP000038009"/>
    </source>
</evidence>
<feature type="region of interest" description="Disordered" evidence="1">
    <location>
        <begin position="126"/>
        <end position="146"/>
    </location>
</feature>
<proteinExistence type="predicted"/>
<keyword evidence="3" id="KW-1185">Reference proteome</keyword>
<sequence>MSSLPVTTADRNAELLHASERIQKLTMATDALVAREFILSQKDEILNDLESYVTAIETEVDDAEKETASIRTRCALLRPGTRGTTAGENAEVTVLWRQHGASMARLMRQHSARLVKLEKMLASTLDDDGAQQASSEAALKERLQDS</sequence>
<dbReference type="Proteomes" id="UP000038009">
    <property type="component" value="Unassembled WGS sequence"/>
</dbReference>
<accession>A0A0N1PBR8</accession>
<evidence type="ECO:0000313" key="2">
    <source>
        <dbReference type="EMBL" id="KPI87348.1"/>
    </source>
</evidence>
<dbReference type="AlphaFoldDB" id="A0A0N1PBR8"/>
<dbReference type="OrthoDB" id="266126at2759"/>
<organism evidence="2 3">
    <name type="scientific">Leptomonas seymouri</name>
    <dbReference type="NCBI Taxonomy" id="5684"/>
    <lineage>
        <taxon>Eukaryota</taxon>
        <taxon>Discoba</taxon>
        <taxon>Euglenozoa</taxon>
        <taxon>Kinetoplastea</taxon>
        <taxon>Metakinetoplastina</taxon>
        <taxon>Trypanosomatida</taxon>
        <taxon>Trypanosomatidae</taxon>
        <taxon>Leishmaniinae</taxon>
        <taxon>Leptomonas</taxon>
    </lineage>
</organism>
<name>A0A0N1PBR8_LEPSE</name>
<comment type="caution">
    <text evidence="2">The sequence shown here is derived from an EMBL/GenBank/DDBJ whole genome shotgun (WGS) entry which is preliminary data.</text>
</comment>
<dbReference type="VEuPathDB" id="TriTrypDB:Lsey_0091_0020"/>